<sequence length="88" mass="9437">MLLAGTMTIELIEIAVAEKSAHPRLTGRVVGRVRAVLQEDQAGREQTHDLSIPVWADVADGSSEADIDMALMLKASDIINRLRASLAG</sequence>
<gene>
    <name evidence="1" type="ORF">ACFSX5_09005</name>
</gene>
<dbReference type="Proteomes" id="UP001597521">
    <property type="component" value="Unassembled WGS sequence"/>
</dbReference>
<protein>
    <submittedName>
        <fullName evidence="1">Uncharacterized protein</fullName>
    </submittedName>
</protein>
<name>A0ABW5QK07_9HYPH</name>
<comment type="caution">
    <text evidence="1">The sequence shown here is derived from an EMBL/GenBank/DDBJ whole genome shotgun (WGS) entry which is preliminary data.</text>
</comment>
<evidence type="ECO:0000313" key="2">
    <source>
        <dbReference type="Proteomes" id="UP001597521"/>
    </source>
</evidence>
<dbReference type="EMBL" id="JBHUNP010000001">
    <property type="protein sequence ID" value="MFD2647928.1"/>
    <property type="molecule type" value="Genomic_DNA"/>
</dbReference>
<organism evidence="1 2">
    <name type="scientific">Devosia albogilva</name>
    <dbReference type="NCBI Taxonomy" id="429726"/>
    <lineage>
        <taxon>Bacteria</taxon>
        <taxon>Pseudomonadati</taxon>
        <taxon>Pseudomonadota</taxon>
        <taxon>Alphaproteobacteria</taxon>
        <taxon>Hyphomicrobiales</taxon>
        <taxon>Devosiaceae</taxon>
        <taxon>Devosia</taxon>
    </lineage>
</organism>
<keyword evidence="2" id="KW-1185">Reference proteome</keyword>
<proteinExistence type="predicted"/>
<reference evidence="2" key="1">
    <citation type="journal article" date="2019" name="Int. J. Syst. Evol. Microbiol.">
        <title>The Global Catalogue of Microorganisms (GCM) 10K type strain sequencing project: providing services to taxonomists for standard genome sequencing and annotation.</title>
        <authorList>
            <consortium name="The Broad Institute Genomics Platform"/>
            <consortium name="The Broad Institute Genome Sequencing Center for Infectious Disease"/>
            <person name="Wu L."/>
            <person name="Ma J."/>
        </authorList>
    </citation>
    <scope>NUCLEOTIDE SEQUENCE [LARGE SCALE GENOMIC DNA]</scope>
    <source>
        <strain evidence="2">CCM 7427</strain>
    </source>
</reference>
<accession>A0ABW5QK07</accession>
<evidence type="ECO:0000313" key="1">
    <source>
        <dbReference type="EMBL" id="MFD2647928.1"/>
    </source>
</evidence>
<dbReference type="RefSeq" id="WP_386832969.1">
    <property type="nucleotide sequence ID" value="NZ_JBHUNP010000001.1"/>
</dbReference>